<feature type="compositionally biased region" description="Polar residues" evidence="5">
    <location>
        <begin position="1267"/>
        <end position="1279"/>
    </location>
</feature>
<dbReference type="Proteomes" id="UP000678393">
    <property type="component" value="Unassembled WGS sequence"/>
</dbReference>
<dbReference type="FunFam" id="2.30.30.140:FF:000018">
    <property type="entry name" value="Serine/threonine-protein kinase 31"/>
    <property type="match status" value="2"/>
</dbReference>
<keyword evidence="3" id="KW-0862">Zinc</keyword>
<dbReference type="SMART" id="SM00336">
    <property type="entry name" value="BBOX"/>
    <property type="match status" value="2"/>
</dbReference>
<dbReference type="InterPro" id="IPR027370">
    <property type="entry name" value="Znf-RING_euk"/>
</dbReference>
<feature type="region of interest" description="Disordered" evidence="5">
    <location>
        <begin position="923"/>
        <end position="1009"/>
    </location>
</feature>
<feature type="non-terminal residue" evidence="9">
    <location>
        <position position="1"/>
    </location>
</feature>
<dbReference type="PROSITE" id="PS50304">
    <property type="entry name" value="TUDOR"/>
    <property type="match status" value="4"/>
</dbReference>
<evidence type="ECO:0000259" key="6">
    <source>
        <dbReference type="PROSITE" id="PS50089"/>
    </source>
</evidence>
<feature type="domain" description="Tudor" evidence="8">
    <location>
        <begin position="759"/>
        <end position="817"/>
    </location>
</feature>
<dbReference type="PANTHER" id="PTHR16442:SF1">
    <property type="entry name" value="RING FINGER PROTEIN 17"/>
    <property type="match status" value="1"/>
</dbReference>
<dbReference type="SUPFAM" id="SSF63748">
    <property type="entry name" value="Tudor/PWWP/MBT"/>
    <property type="match status" value="4"/>
</dbReference>
<feature type="region of interest" description="Disordered" evidence="5">
    <location>
        <begin position="1266"/>
        <end position="1285"/>
    </location>
</feature>
<dbReference type="InterPro" id="IPR035437">
    <property type="entry name" value="SNase_OB-fold_sf"/>
</dbReference>
<feature type="compositionally biased region" description="Polar residues" evidence="5">
    <location>
        <begin position="990"/>
        <end position="1004"/>
    </location>
</feature>
<dbReference type="PROSITE" id="PS50119">
    <property type="entry name" value="ZF_BBOX"/>
    <property type="match status" value="2"/>
</dbReference>
<dbReference type="PANTHER" id="PTHR16442">
    <property type="entry name" value="RING FINGER PROTEIN 17"/>
    <property type="match status" value="1"/>
</dbReference>
<evidence type="ECO:0008006" key="11">
    <source>
        <dbReference type="Google" id="ProtNLM"/>
    </source>
</evidence>
<evidence type="ECO:0000256" key="5">
    <source>
        <dbReference type="SAM" id="MobiDB-lite"/>
    </source>
</evidence>
<dbReference type="OrthoDB" id="5800423at2759"/>
<evidence type="ECO:0000256" key="3">
    <source>
        <dbReference type="ARBA" id="ARBA00022833"/>
    </source>
</evidence>
<comment type="caution">
    <text evidence="9">The sequence shown here is derived from an EMBL/GenBank/DDBJ whole genome shotgun (WGS) entry which is preliminary data.</text>
</comment>
<dbReference type="Pfam" id="PF13445">
    <property type="entry name" value="zf-RING_UBOX"/>
    <property type="match status" value="1"/>
</dbReference>
<dbReference type="Gene3D" id="2.40.50.90">
    <property type="match status" value="3"/>
</dbReference>
<feature type="domain" description="Tudor" evidence="8">
    <location>
        <begin position="530"/>
        <end position="596"/>
    </location>
</feature>
<evidence type="ECO:0000256" key="2">
    <source>
        <dbReference type="ARBA" id="ARBA00022771"/>
    </source>
</evidence>
<dbReference type="InterPro" id="IPR000315">
    <property type="entry name" value="Znf_B-box"/>
</dbReference>
<dbReference type="GO" id="GO:0008270">
    <property type="term" value="F:zinc ion binding"/>
    <property type="evidence" value="ECO:0007669"/>
    <property type="project" value="UniProtKB-KW"/>
</dbReference>
<dbReference type="SUPFAM" id="SSF57845">
    <property type="entry name" value="B-box zinc-binding domain"/>
    <property type="match status" value="1"/>
</dbReference>
<dbReference type="Gene3D" id="2.30.30.140">
    <property type="match status" value="4"/>
</dbReference>
<proteinExistence type="predicted"/>
<reference evidence="9" key="1">
    <citation type="submission" date="2021-04" db="EMBL/GenBank/DDBJ databases">
        <authorList>
            <consortium name="Molecular Ecology Group"/>
        </authorList>
    </citation>
    <scope>NUCLEOTIDE SEQUENCE</scope>
</reference>
<name>A0A8S3ZT66_9EUPU</name>
<dbReference type="SMART" id="SM00184">
    <property type="entry name" value="RING"/>
    <property type="match status" value="1"/>
</dbReference>
<dbReference type="PROSITE" id="PS00518">
    <property type="entry name" value="ZF_RING_1"/>
    <property type="match status" value="1"/>
</dbReference>
<keyword evidence="1" id="KW-0479">Metal-binding</keyword>
<dbReference type="Pfam" id="PF00567">
    <property type="entry name" value="TUDOR"/>
    <property type="match status" value="4"/>
</dbReference>
<gene>
    <name evidence="9" type="ORF">CUNI_LOCUS16628</name>
</gene>
<feature type="domain" description="Tudor" evidence="8">
    <location>
        <begin position="1069"/>
        <end position="1128"/>
    </location>
</feature>
<feature type="domain" description="B box-type" evidence="7">
    <location>
        <begin position="185"/>
        <end position="226"/>
    </location>
</feature>
<dbReference type="CDD" id="cd19757">
    <property type="entry name" value="Bbox1"/>
    <property type="match status" value="1"/>
</dbReference>
<feature type="domain" description="RING-type" evidence="6">
    <location>
        <begin position="6"/>
        <end position="64"/>
    </location>
</feature>
<dbReference type="SMART" id="SM00333">
    <property type="entry name" value="TUDOR"/>
    <property type="match status" value="4"/>
</dbReference>
<evidence type="ECO:0000256" key="1">
    <source>
        <dbReference type="ARBA" id="ARBA00022723"/>
    </source>
</evidence>
<feature type="domain" description="Tudor" evidence="8">
    <location>
        <begin position="1364"/>
        <end position="1422"/>
    </location>
</feature>
<dbReference type="InterPro" id="IPR013083">
    <property type="entry name" value="Znf_RING/FYVE/PHD"/>
</dbReference>
<dbReference type="InterPro" id="IPR017907">
    <property type="entry name" value="Znf_RING_CS"/>
</dbReference>
<dbReference type="Gene3D" id="3.30.160.60">
    <property type="entry name" value="Classic Zinc Finger"/>
    <property type="match status" value="1"/>
</dbReference>
<feature type="compositionally biased region" description="Polar residues" evidence="5">
    <location>
        <begin position="936"/>
        <end position="961"/>
    </location>
</feature>
<evidence type="ECO:0000313" key="10">
    <source>
        <dbReference type="Proteomes" id="UP000678393"/>
    </source>
</evidence>
<organism evidence="9 10">
    <name type="scientific">Candidula unifasciata</name>
    <dbReference type="NCBI Taxonomy" id="100452"/>
    <lineage>
        <taxon>Eukaryota</taxon>
        <taxon>Metazoa</taxon>
        <taxon>Spiralia</taxon>
        <taxon>Lophotrochozoa</taxon>
        <taxon>Mollusca</taxon>
        <taxon>Gastropoda</taxon>
        <taxon>Heterobranchia</taxon>
        <taxon>Euthyneura</taxon>
        <taxon>Panpulmonata</taxon>
        <taxon>Eupulmonata</taxon>
        <taxon>Stylommatophora</taxon>
        <taxon>Helicina</taxon>
        <taxon>Helicoidea</taxon>
        <taxon>Geomitridae</taxon>
        <taxon>Candidula</taxon>
    </lineage>
</organism>
<dbReference type="InterPro" id="IPR001841">
    <property type="entry name" value="Znf_RING"/>
</dbReference>
<dbReference type="SUPFAM" id="SSF57850">
    <property type="entry name" value="RING/U-box"/>
    <property type="match status" value="1"/>
</dbReference>
<keyword evidence="2 4" id="KW-0863">Zinc-finger</keyword>
<dbReference type="InterPro" id="IPR002999">
    <property type="entry name" value="Tudor"/>
</dbReference>
<protein>
    <recommendedName>
        <fullName evidence="11">RING finger protein 17</fullName>
    </recommendedName>
</protein>
<evidence type="ECO:0000256" key="4">
    <source>
        <dbReference type="PROSITE-ProRule" id="PRU00024"/>
    </source>
</evidence>
<evidence type="ECO:0000313" key="9">
    <source>
        <dbReference type="EMBL" id="CAG5131070.1"/>
    </source>
</evidence>
<accession>A0A8S3ZT66</accession>
<dbReference type="Pfam" id="PF00643">
    <property type="entry name" value="zf-B_box"/>
    <property type="match status" value="1"/>
</dbReference>
<evidence type="ECO:0000259" key="7">
    <source>
        <dbReference type="PROSITE" id="PS50119"/>
    </source>
</evidence>
<dbReference type="Gene3D" id="3.30.40.10">
    <property type="entry name" value="Zinc/RING finger domain, C3HC4 (zinc finger)"/>
    <property type="match status" value="1"/>
</dbReference>
<keyword evidence="10" id="KW-1185">Reference proteome</keyword>
<evidence type="ECO:0000259" key="8">
    <source>
        <dbReference type="PROSITE" id="PS50304"/>
    </source>
</evidence>
<dbReference type="EMBL" id="CAJHNH020004446">
    <property type="protein sequence ID" value="CAG5131070.1"/>
    <property type="molecule type" value="Genomic_DNA"/>
</dbReference>
<dbReference type="PROSITE" id="PS50089">
    <property type="entry name" value="ZF_RING_2"/>
    <property type="match status" value="1"/>
</dbReference>
<feature type="domain" description="B box-type" evidence="7">
    <location>
        <begin position="125"/>
        <end position="172"/>
    </location>
</feature>
<sequence length="1474" mass="164707">MKIICCPGCGSNFTTWTAATKTTNKQPLILSCGHTFCELCIAQKTKTISTAASRQAQITCPTCKHVTLLENGAKDLPVNVYLSAYIEMNQRGRLIEHLGLNLAHLVPAGNSNRSQRASVPEVETTEGGKCKMCVMKKATCKCVDCDSVLCASCFEKVHSLSVAIKHHVPVPLSSVCQFVTAGGGDAEAKCAEHNRILEYFCEDDSLSICSRCYIVGSHQNHSITSIEDKNKLVLEEINGELPTARLVLQHLNRIDKKIVSIQPSLKTETKSLIETVSSSFLKLHSLIQAREMEIVKMINSAYKDQIISIDKQRDMMEKTRHELEDAIKKSNILFENSATFLDGHALLEILRKARSIPCIVEKREVMKEAQLTWHETNQDNLTAIISAYGRISGTPRMPIQFTTIEESPERLEEEDKLSVNSLGSEASIQSVGGTASVPGCASSVDTGEDVVVEETDVEPNVPRNSRHVPRETVSLPVIKGPAQKVTVTHIRSPNEFCVQLASSKRQLEYLSHSVNAWCRKSNSAKHVPLVVEKDMLLLARYTADKQWYRARVLGIENTGDRKDNSNKVHVKYIDFGNDELLPMKELRSMQARFMRFPVFAILCSLFDIAPFEEDKPWSVEAVQEFHKMTQNQMLMMTAIGMQGAVYEVDLICTPMADALDDNYVSIRDILIFLGLARFRTFSDASTTSSAPPSYPKVDFIQPTSVKNGTTLSVIVSHITSPWDVHVVCLGEEYEYYLSMHEEMQQMYNKDICNIYTLFYPRMDMVCAAQGSDGEWHRAKILSIPLHKEVSVKFVDLGSTETVRYDHLKKLHSSFIRLPVQAIPCQLMDVCPVDGPAGQWSDEAKLWCHNNLTGVVGQARFIRSGQAVHIVLWLECSTGLPCTKSVNFTLVDRGFAQSTGPSSLDSVEGINSCGTVFKNDNDYKKMHPKEPAAVSPLPQSLSRTTVSTNSSRGAMSDTSSSHAALKKTPMSPATGQKIEHKKKSSRGIQAKNKQSAGEAKTQQKVHSAPNVDVSLSSQKLETSYIEVFISNYISPSEFYVQVTETQNDLLQLMKDMQDVFNTSSAAPSQEWSANDYCAARFAPDDLWYRAYIVSQVSEDEFEVEYVDFGNVDVVKRSDLQPLLPEFGRRMPCAAARCHLANLLPAGSMDVNKWSQTAVEFMASLLKDRKLYIKQEGDPTDMGLPVDLIMEEEIPETAFEPKSHKYHSMRKAIIKNGLAMPAKKQSEPDPSTPDSPGSIPFQRFIFMRENEPEDLNQDRLEHRDVDQNALPNKTTNNSQVTKGAAEKEHEIIDTVSDSLESDQDDIFSLPPYPLPQLKVQMAVVPTYVDVDGIIYVQPYAWEGSCAHMSSELQRIYGQASPVDSTDWKVGLMCVALFPEDGFWYRAQIVGIKDDQFKVCYADFGNTAWVGPNQLRRMLPIFAKEHPFAYRCVLYDLVPVSPSDSWPAEVLDYIQKLIVNHKCVLVVVEADDRSPLK</sequence>